<evidence type="ECO:0000313" key="3">
    <source>
        <dbReference type="Proteomes" id="UP001597541"/>
    </source>
</evidence>
<reference evidence="3" key="1">
    <citation type="journal article" date="2019" name="Int. J. Syst. Evol. Microbiol.">
        <title>The Global Catalogue of Microorganisms (GCM) 10K type strain sequencing project: providing services to taxonomists for standard genome sequencing and annotation.</title>
        <authorList>
            <consortium name="The Broad Institute Genomics Platform"/>
            <consortium name="The Broad Institute Genome Sequencing Center for Infectious Disease"/>
            <person name="Wu L."/>
            <person name="Ma J."/>
        </authorList>
    </citation>
    <scope>NUCLEOTIDE SEQUENCE [LARGE SCALE GENOMIC DNA]</scope>
    <source>
        <strain evidence="3">KCTC 3950</strain>
    </source>
</reference>
<proteinExistence type="predicted"/>
<gene>
    <name evidence="2" type="ORF">ACFSUF_20515</name>
</gene>
<sequence>MSNRTNRNQEPMIKLQPGGSAPVLSYNVPEPTTYSGRNFIDLQFSDDYFMQAGPSGAQHLASNAAANLPSVSLQP</sequence>
<dbReference type="EMBL" id="JBHUME010000014">
    <property type="protein sequence ID" value="MFD2614802.1"/>
    <property type="molecule type" value="Genomic_DNA"/>
</dbReference>
<evidence type="ECO:0000313" key="2">
    <source>
        <dbReference type="EMBL" id="MFD2614802.1"/>
    </source>
</evidence>
<accession>A0ABW5PL53</accession>
<dbReference type="RefSeq" id="WP_377606071.1">
    <property type="nucleotide sequence ID" value="NZ_JBHUME010000014.1"/>
</dbReference>
<name>A0ABW5PL53_9BACL</name>
<protein>
    <submittedName>
        <fullName evidence="2">Uncharacterized protein</fullName>
    </submittedName>
</protein>
<organism evidence="2 3">
    <name type="scientific">Paenibacillus gansuensis</name>
    <dbReference type="NCBI Taxonomy" id="306542"/>
    <lineage>
        <taxon>Bacteria</taxon>
        <taxon>Bacillati</taxon>
        <taxon>Bacillota</taxon>
        <taxon>Bacilli</taxon>
        <taxon>Bacillales</taxon>
        <taxon>Paenibacillaceae</taxon>
        <taxon>Paenibacillus</taxon>
    </lineage>
</organism>
<evidence type="ECO:0000256" key="1">
    <source>
        <dbReference type="SAM" id="MobiDB-lite"/>
    </source>
</evidence>
<feature type="region of interest" description="Disordered" evidence="1">
    <location>
        <begin position="1"/>
        <end position="27"/>
    </location>
</feature>
<dbReference type="Proteomes" id="UP001597541">
    <property type="component" value="Unassembled WGS sequence"/>
</dbReference>
<keyword evidence="3" id="KW-1185">Reference proteome</keyword>
<comment type="caution">
    <text evidence="2">The sequence shown here is derived from an EMBL/GenBank/DDBJ whole genome shotgun (WGS) entry which is preliminary data.</text>
</comment>